<gene>
    <name evidence="1" type="ORF">A3Q56_08602</name>
</gene>
<evidence type="ECO:0000313" key="1">
    <source>
        <dbReference type="EMBL" id="OAF63692.1"/>
    </source>
</evidence>
<dbReference type="EMBL" id="LWCA01002794">
    <property type="protein sequence ID" value="OAF63692.1"/>
    <property type="molecule type" value="Genomic_DNA"/>
</dbReference>
<feature type="non-terminal residue" evidence="1">
    <location>
        <position position="1"/>
    </location>
</feature>
<name>A0A177AQ92_9BILA</name>
<evidence type="ECO:0000313" key="2">
    <source>
        <dbReference type="Proteomes" id="UP000078046"/>
    </source>
</evidence>
<sequence length="33" mass="3814">NEMLKVVCDNEVDVKKEYIKNMHIIGYCGVVKT</sequence>
<dbReference type="Proteomes" id="UP000078046">
    <property type="component" value="Unassembled WGS sequence"/>
</dbReference>
<dbReference type="AlphaFoldDB" id="A0A177AQ92"/>
<organism evidence="1 2">
    <name type="scientific">Intoshia linei</name>
    <dbReference type="NCBI Taxonomy" id="1819745"/>
    <lineage>
        <taxon>Eukaryota</taxon>
        <taxon>Metazoa</taxon>
        <taxon>Spiralia</taxon>
        <taxon>Lophotrochozoa</taxon>
        <taxon>Mesozoa</taxon>
        <taxon>Orthonectida</taxon>
        <taxon>Rhopaluridae</taxon>
        <taxon>Intoshia</taxon>
    </lineage>
</organism>
<protein>
    <submittedName>
        <fullName evidence="1">Uncharacterized protein</fullName>
    </submittedName>
</protein>
<reference evidence="1 2" key="1">
    <citation type="submission" date="2016-04" db="EMBL/GenBank/DDBJ databases">
        <title>The genome of Intoshia linei affirms orthonectids as highly simplified spiralians.</title>
        <authorList>
            <person name="Mikhailov K.V."/>
            <person name="Slusarev G.S."/>
            <person name="Nikitin M.A."/>
            <person name="Logacheva M.D."/>
            <person name="Penin A."/>
            <person name="Aleoshin V."/>
            <person name="Panchin Y.V."/>
        </authorList>
    </citation>
    <scope>NUCLEOTIDE SEQUENCE [LARGE SCALE GENOMIC DNA]</scope>
    <source>
        <strain evidence="1">Intl2013</strain>
        <tissue evidence="1">Whole animal</tissue>
    </source>
</reference>
<comment type="caution">
    <text evidence="1">The sequence shown here is derived from an EMBL/GenBank/DDBJ whole genome shotgun (WGS) entry which is preliminary data.</text>
</comment>
<proteinExistence type="predicted"/>
<keyword evidence="2" id="KW-1185">Reference proteome</keyword>
<accession>A0A177AQ92</accession>